<feature type="compositionally biased region" description="Polar residues" evidence="1">
    <location>
        <begin position="53"/>
        <end position="65"/>
    </location>
</feature>
<feature type="non-terminal residue" evidence="2">
    <location>
        <position position="1"/>
    </location>
</feature>
<protein>
    <submittedName>
        <fullName evidence="2">Uncharacterized protein</fullName>
    </submittedName>
</protein>
<evidence type="ECO:0000256" key="1">
    <source>
        <dbReference type="SAM" id="MobiDB-lite"/>
    </source>
</evidence>
<dbReference type="AlphaFoldDB" id="A0A382FEE3"/>
<feature type="compositionally biased region" description="Basic residues" evidence="1">
    <location>
        <begin position="73"/>
        <end position="89"/>
    </location>
</feature>
<reference evidence="2" key="1">
    <citation type="submission" date="2018-05" db="EMBL/GenBank/DDBJ databases">
        <authorList>
            <person name="Lanie J.A."/>
            <person name="Ng W.-L."/>
            <person name="Kazmierczak K.M."/>
            <person name="Andrzejewski T.M."/>
            <person name="Davidsen T.M."/>
            <person name="Wayne K.J."/>
            <person name="Tettelin H."/>
            <person name="Glass J.I."/>
            <person name="Rusch D."/>
            <person name="Podicherti R."/>
            <person name="Tsui H.-C.T."/>
            <person name="Winkler M.E."/>
        </authorList>
    </citation>
    <scope>NUCLEOTIDE SEQUENCE</scope>
</reference>
<evidence type="ECO:0000313" key="2">
    <source>
        <dbReference type="EMBL" id="SVB60694.1"/>
    </source>
</evidence>
<feature type="non-terminal residue" evidence="2">
    <location>
        <position position="118"/>
    </location>
</feature>
<feature type="region of interest" description="Disordered" evidence="1">
    <location>
        <begin position="1"/>
        <end position="118"/>
    </location>
</feature>
<sequence>PSLRGSPGLVARKRPAKRDARPRPLRKACGKRIGGPQPEFPRKHIRPNGTGGSLSRQPAPRQSFSADGGWQRLRSRLPNRMAGRRHSHRGFGSSSSPKFAGKHGPIELFGDPDATFTL</sequence>
<dbReference type="EMBL" id="UINC01049209">
    <property type="protein sequence ID" value="SVB60694.1"/>
    <property type="molecule type" value="Genomic_DNA"/>
</dbReference>
<organism evidence="2">
    <name type="scientific">marine metagenome</name>
    <dbReference type="NCBI Taxonomy" id="408172"/>
    <lineage>
        <taxon>unclassified sequences</taxon>
        <taxon>metagenomes</taxon>
        <taxon>ecological metagenomes</taxon>
    </lineage>
</organism>
<gene>
    <name evidence="2" type="ORF">METZ01_LOCUS213548</name>
</gene>
<name>A0A382FEE3_9ZZZZ</name>
<accession>A0A382FEE3</accession>
<proteinExistence type="predicted"/>